<keyword evidence="1" id="KW-1133">Transmembrane helix</keyword>
<organism evidence="2 3">
    <name type="scientific">Candidatus Woesebacteria bacterium GW2011_GWA2_44_33</name>
    <dbReference type="NCBI Taxonomy" id="1618564"/>
    <lineage>
        <taxon>Bacteria</taxon>
        <taxon>Candidatus Woeseibacteriota</taxon>
    </lineage>
</organism>
<evidence type="ECO:0000256" key="1">
    <source>
        <dbReference type="SAM" id="Phobius"/>
    </source>
</evidence>
<comment type="caution">
    <text evidence="2">The sequence shown here is derived from an EMBL/GenBank/DDBJ whole genome shotgun (WGS) entry which is preliminary data.</text>
</comment>
<keyword evidence="1" id="KW-0472">Membrane</keyword>
<keyword evidence="1" id="KW-0812">Transmembrane</keyword>
<feature type="transmembrane region" description="Helical" evidence="1">
    <location>
        <begin position="12"/>
        <end position="31"/>
    </location>
</feature>
<evidence type="ECO:0000313" key="2">
    <source>
        <dbReference type="EMBL" id="KKT67201.1"/>
    </source>
</evidence>
<evidence type="ECO:0000313" key="3">
    <source>
        <dbReference type="Proteomes" id="UP000034826"/>
    </source>
</evidence>
<reference evidence="2 3" key="1">
    <citation type="journal article" date="2015" name="Nature">
        <title>rRNA introns, odd ribosomes, and small enigmatic genomes across a large radiation of phyla.</title>
        <authorList>
            <person name="Brown C.T."/>
            <person name="Hug L.A."/>
            <person name="Thomas B.C."/>
            <person name="Sharon I."/>
            <person name="Castelle C.J."/>
            <person name="Singh A."/>
            <person name="Wilkins M.J."/>
            <person name="Williams K.H."/>
            <person name="Banfield J.F."/>
        </authorList>
    </citation>
    <scope>NUCLEOTIDE SEQUENCE [LARGE SCALE GENOMIC DNA]</scope>
</reference>
<protein>
    <submittedName>
        <fullName evidence="2">Uncharacterized protein</fullName>
    </submittedName>
</protein>
<accession>A0A0G1J6F1</accession>
<proteinExistence type="predicted"/>
<gene>
    <name evidence="2" type="ORF">UW60_C0011G0001</name>
</gene>
<dbReference type="AlphaFoldDB" id="A0A0G1J6F1"/>
<dbReference type="EMBL" id="LCIY01000011">
    <property type="protein sequence ID" value="KKT67201.1"/>
    <property type="molecule type" value="Genomic_DNA"/>
</dbReference>
<dbReference type="Proteomes" id="UP000034826">
    <property type="component" value="Unassembled WGS sequence"/>
</dbReference>
<name>A0A0G1J6F1_9BACT</name>
<sequence length="148" mass="16238">MQIPKIGKKSVWFILGIVGLIVFVCILFLVFRNSSKKTAVANSLSTPVMLATPILSPAATPTPALPGNIWVVMQIEENAIYANGFYYDVATFFNLDQPSLTVRAQCMNPGWPSPEIGHHFTLIYASVLVPIEGVESTIQRFLILDDGL</sequence>